<dbReference type="KEGG" id="qsa:O6P43_017403"/>
<feature type="signal peptide" evidence="2">
    <location>
        <begin position="1"/>
        <end position="25"/>
    </location>
</feature>
<organism evidence="3 4">
    <name type="scientific">Quillaja saponaria</name>
    <name type="common">Soap bark tree</name>
    <dbReference type="NCBI Taxonomy" id="32244"/>
    <lineage>
        <taxon>Eukaryota</taxon>
        <taxon>Viridiplantae</taxon>
        <taxon>Streptophyta</taxon>
        <taxon>Embryophyta</taxon>
        <taxon>Tracheophyta</taxon>
        <taxon>Spermatophyta</taxon>
        <taxon>Magnoliopsida</taxon>
        <taxon>eudicotyledons</taxon>
        <taxon>Gunneridae</taxon>
        <taxon>Pentapetalae</taxon>
        <taxon>rosids</taxon>
        <taxon>fabids</taxon>
        <taxon>Fabales</taxon>
        <taxon>Quillajaceae</taxon>
        <taxon>Quillaja</taxon>
    </lineage>
</organism>
<feature type="chain" id="PRO_5041970321" evidence="2">
    <location>
        <begin position="26"/>
        <end position="108"/>
    </location>
</feature>
<keyword evidence="2" id="KW-0732">Signal</keyword>
<reference evidence="3" key="1">
    <citation type="journal article" date="2023" name="Science">
        <title>Elucidation of the pathway for biosynthesis of saponin adjuvants from the soapbark tree.</title>
        <authorList>
            <person name="Reed J."/>
            <person name="Orme A."/>
            <person name="El-Demerdash A."/>
            <person name="Owen C."/>
            <person name="Martin L.B.B."/>
            <person name="Misra R.C."/>
            <person name="Kikuchi S."/>
            <person name="Rejzek M."/>
            <person name="Martin A.C."/>
            <person name="Harkess A."/>
            <person name="Leebens-Mack J."/>
            <person name="Louveau T."/>
            <person name="Stephenson M.J."/>
            <person name="Osbourn A."/>
        </authorList>
    </citation>
    <scope>NUCLEOTIDE SEQUENCE</scope>
    <source>
        <strain evidence="3">S10</strain>
    </source>
</reference>
<dbReference type="EMBL" id="JARAOO010000007">
    <property type="protein sequence ID" value="KAJ7962134.1"/>
    <property type="molecule type" value="Genomic_DNA"/>
</dbReference>
<sequence length="108" mass="11442">MASKNLVSTAVLLSLNLVFFNMVSSTYVPCPPPPKSNGHNNPPATTPATPATPSTHEMPISSSETDSTMASKTLLSTALFLSLNLIFFTMVSSTNVPCPPPPESTYQK</sequence>
<keyword evidence="4" id="KW-1185">Reference proteome</keyword>
<evidence type="ECO:0000313" key="4">
    <source>
        <dbReference type="Proteomes" id="UP001163823"/>
    </source>
</evidence>
<gene>
    <name evidence="3" type="ORF">O6P43_017403</name>
</gene>
<evidence type="ECO:0000313" key="3">
    <source>
        <dbReference type="EMBL" id="KAJ7962134.1"/>
    </source>
</evidence>
<protein>
    <submittedName>
        <fullName evidence="3">14 kDa proline-rich protein DC2.15-like</fullName>
    </submittedName>
</protein>
<dbReference type="Proteomes" id="UP001163823">
    <property type="component" value="Chromosome 7"/>
</dbReference>
<dbReference type="AlphaFoldDB" id="A0AAD7LPU1"/>
<name>A0AAD7LPU1_QUISA</name>
<feature type="compositionally biased region" description="Low complexity" evidence="1">
    <location>
        <begin position="42"/>
        <end position="55"/>
    </location>
</feature>
<accession>A0AAD7LPU1</accession>
<comment type="caution">
    <text evidence="3">The sequence shown here is derived from an EMBL/GenBank/DDBJ whole genome shotgun (WGS) entry which is preliminary data.</text>
</comment>
<evidence type="ECO:0000256" key="1">
    <source>
        <dbReference type="SAM" id="MobiDB-lite"/>
    </source>
</evidence>
<proteinExistence type="predicted"/>
<feature type="region of interest" description="Disordered" evidence="1">
    <location>
        <begin position="30"/>
        <end position="66"/>
    </location>
</feature>
<evidence type="ECO:0000256" key="2">
    <source>
        <dbReference type="SAM" id="SignalP"/>
    </source>
</evidence>